<dbReference type="Proteomes" id="UP001596143">
    <property type="component" value="Unassembled WGS sequence"/>
</dbReference>
<dbReference type="InterPro" id="IPR023827">
    <property type="entry name" value="Peptidase_S8_Asp-AS"/>
</dbReference>
<dbReference type="PROSITE" id="PS00136">
    <property type="entry name" value="SUBTILASE_ASP"/>
    <property type="match status" value="1"/>
</dbReference>
<dbReference type="EMBL" id="JBHSPF010000074">
    <property type="protein sequence ID" value="MFC5629991.1"/>
    <property type="molecule type" value="Genomic_DNA"/>
</dbReference>
<dbReference type="InterPro" id="IPR050131">
    <property type="entry name" value="Peptidase_S8_subtilisin-like"/>
</dbReference>
<keyword evidence="3" id="KW-0964">Secreted</keyword>
<evidence type="ECO:0000313" key="12">
    <source>
        <dbReference type="EMBL" id="MFC5629991.1"/>
    </source>
</evidence>
<dbReference type="InterPro" id="IPR022398">
    <property type="entry name" value="Peptidase_S8_His-AS"/>
</dbReference>
<feature type="domain" description="Peptidase S8/S53" evidence="10">
    <location>
        <begin position="129"/>
        <end position="525"/>
    </location>
</feature>
<dbReference type="RefSeq" id="WP_270897693.1">
    <property type="nucleotide sequence ID" value="NZ_JBHSPF010000074.1"/>
</dbReference>
<dbReference type="InterPro" id="IPR000209">
    <property type="entry name" value="Peptidase_S8/S53_dom"/>
</dbReference>
<dbReference type="SUPFAM" id="SSF52743">
    <property type="entry name" value="Subtilisin-like"/>
    <property type="match status" value="1"/>
</dbReference>
<evidence type="ECO:0000256" key="8">
    <source>
        <dbReference type="PROSITE-ProRule" id="PRU01240"/>
    </source>
</evidence>
<dbReference type="PROSITE" id="PS51892">
    <property type="entry name" value="SUBTILASE"/>
    <property type="match status" value="1"/>
</dbReference>
<evidence type="ECO:0000256" key="9">
    <source>
        <dbReference type="RuleBase" id="RU003355"/>
    </source>
</evidence>
<comment type="similarity">
    <text evidence="1 8 9">Belongs to the peptidase S8 family.</text>
</comment>
<dbReference type="PANTHER" id="PTHR43806:SF65">
    <property type="entry name" value="SERINE PROTEASE APRX"/>
    <property type="match status" value="1"/>
</dbReference>
<evidence type="ECO:0000256" key="6">
    <source>
        <dbReference type="ARBA" id="ARBA00022801"/>
    </source>
</evidence>
<dbReference type="Gene3D" id="3.40.50.200">
    <property type="entry name" value="Peptidase S8/S53 domain"/>
    <property type="match status" value="1"/>
</dbReference>
<evidence type="ECO:0000259" key="10">
    <source>
        <dbReference type="Pfam" id="PF00082"/>
    </source>
</evidence>
<evidence type="ECO:0000256" key="1">
    <source>
        <dbReference type="ARBA" id="ARBA00011073"/>
    </source>
</evidence>
<dbReference type="PRINTS" id="PR00723">
    <property type="entry name" value="SUBTILISIN"/>
</dbReference>
<dbReference type="Gene3D" id="3.50.30.30">
    <property type="match status" value="1"/>
</dbReference>
<dbReference type="PROSITE" id="PS00138">
    <property type="entry name" value="SUBTILASE_SER"/>
    <property type="match status" value="1"/>
</dbReference>
<proteinExistence type="inferred from homology"/>
<dbReference type="Pfam" id="PF00082">
    <property type="entry name" value="Peptidase_S8"/>
    <property type="match status" value="1"/>
</dbReference>
<feature type="active site" description="Charge relay system" evidence="8">
    <location>
        <position position="138"/>
    </location>
</feature>
<keyword evidence="7 8" id="KW-0720">Serine protease</keyword>
<dbReference type="CDD" id="cd07474">
    <property type="entry name" value="Peptidases_S8_subtilisin_Vpr-like"/>
    <property type="match status" value="1"/>
</dbReference>
<dbReference type="Pfam" id="PF02225">
    <property type="entry name" value="PA"/>
    <property type="match status" value="1"/>
</dbReference>
<dbReference type="InterPro" id="IPR015500">
    <property type="entry name" value="Peptidase_S8_subtilisin-rel"/>
</dbReference>
<evidence type="ECO:0000313" key="13">
    <source>
        <dbReference type="Proteomes" id="UP001596143"/>
    </source>
</evidence>
<evidence type="ECO:0000256" key="2">
    <source>
        <dbReference type="ARBA" id="ARBA00022512"/>
    </source>
</evidence>
<dbReference type="InterPro" id="IPR003137">
    <property type="entry name" value="PA_domain"/>
</dbReference>
<sequence length="758" mass="82979">MRPLQISTLICCLLISVLSIEFYFTTVAIASEKEVMIVMVSEDEEIEDVQTRVLQAIPDSQIVETYQYAFQGFAVQINQSDREKLSTIHGVQRFDDVATYHVSLKDSVPFIGATNAFKQVDENGNRLTGKGVKIGIIDTGMDYTHPDLKKNYHGGYDFVEDDDDPMEGIDREGKKTFHGTHVAGIIGANGSVKGVAPEAEIYMYRALGPGGFGSTEKILAAIERAIEDEVDILNLSLGSPINGPDWPTSVALNKAAEQGVLTVTSSGNSGPSMWSVGSPGTADQAISVGASTPPLQMPKLTLQDQPEIVMEITPVEGTLPWQFKRNLPLVYGGLGLEEDLAGVKGKAVLIERGGIPLIRKIKNAQAKGASAVIIYNNVAGSFAGRTDEAIPLPVVTVSREHGDLLKKQIEAKQDVSTFATVRTILEEETDHIAFFSSRGPVTQSWQIKPDVVAPGVDIHSTIPNGYLPLNGTSMAAPHIAGAAALMKQAHPEWEAHQIKAALMNTAVPLIDHQNTPYPPFVQGTGRVDVAKAMNTDTLIYPGTLSLGIWDHEEDMIQKETVTIENHSDETKTYTFHADDHDQFLGISIKAPEKITLSPGEKKEVNISFTKEASAVEYSQLYGTIVVKGGREPIHIPYLLFHDEPDYPRIGAFDLRRELISRVDNNARFRYEVYLPGGADTLEIALYDPDTFTYLGVLDKQEKLKAGLHENTFLLKDAPVPEGFYRAVVYAKAGDKEEVYDTFISLERTRVNRKAEATA</sequence>
<dbReference type="PROSITE" id="PS00137">
    <property type="entry name" value="SUBTILASE_HIS"/>
    <property type="match status" value="1"/>
</dbReference>
<organism evidence="12 13">
    <name type="scientific">Aliibacillus thermotolerans</name>
    <dbReference type="NCBI Taxonomy" id="1834418"/>
    <lineage>
        <taxon>Bacteria</taxon>
        <taxon>Bacillati</taxon>
        <taxon>Bacillota</taxon>
        <taxon>Bacilli</taxon>
        <taxon>Bacillales</taxon>
        <taxon>Bacillaceae</taxon>
        <taxon>Aliibacillus</taxon>
    </lineage>
</organism>
<dbReference type="InterPro" id="IPR034213">
    <property type="entry name" value="S8_Vpr-like"/>
</dbReference>
<dbReference type="InterPro" id="IPR023828">
    <property type="entry name" value="Peptidase_S8_Ser-AS"/>
</dbReference>
<dbReference type="InterPro" id="IPR036852">
    <property type="entry name" value="Peptidase_S8/S53_dom_sf"/>
</dbReference>
<accession>A0ABW0U928</accession>
<reference evidence="13" key="1">
    <citation type="journal article" date="2019" name="Int. J. Syst. Evol. Microbiol.">
        <title>The Global Catalogue of Microorganisms (GCM) 10K type strain sequencing project: providing services to taxonomists for standard genome sequencing and annotation.</title>
        <authorList>
            <consortium name="The Broad Institute Genomics Platform"/>
            <consortium name="The Broad Institute Genome Sequencing Center for Infectious Disease"/>
            <person name="Wu L."/>
            <person name="Ma J."/>
        </authorList>
    </citation>
    <scope>NUCLEOTIDE SEQUENCE [LARGE SCALE GENOMIC DNA]</scope>
    <source>
        <strain evidence="13">CGMCC 1.15790</strain>
    </source>
</reference>
<dbReference type="SUPFAM" id="SSF52025">
    <property type="entry name" value="PA domain"/>
    <property type="match status" value="1"/>
</dbReference>
<keyword evidence="13" id="KW-1185">Reference proteome</keyword>
<protein>
    <submittedName>
        <fullName evidence="12">S8 family serine peptidase</fullName>
    </submittedName>
</protein>
<evidence type="ECO:0000256" key="7">
    <source>
        <dbReference type="ARBA" id="ARBA00022825"/>
    </source>
</evidence>
<comment type="caution">
    <text evidence="12">The sequence shown here is derived from an EMBL/GenBank/DDBJ whole genome shotgun (WGS) entry which is preliminary data.</text>
</comment>
<keyword evidence="6 8" id="KW-0378">Hydrolase</keyword>
<evidence type="ECO:0000256" key="4">
    <source>
        <dbReference type="ARBA" id="ARBA00022670"/>
    </source>
</evidence>
<keyword evidence="2" id="KW-0134">Cell wall</keyword>
<feature type="domain" description="PA" evidence="11">
    <location>
        <begin position="338"/>
        <end position="405"/>
    </location>
</feature>
<feature type="active site" description="Charge relay system" evidence="8">
    <location>
        <position position="178"/>
    </location>
</feature>
<evidence type="ECO:0000256" key="5">
    <source>
        <dbReference type="ARBA" id="ARBA00022729"/>
    </source>
</evidence>
<evidence type="ECO:0000259" key="11">
    <source>
        <dbReference type="Pfam" id="PF02225"/>
    </source>
</evidence>
<dbReference type="CDD" id="cd02133">
    <property type="entry name" value="PA_C5a_like"/>
    <property type="match status" value="1"/>
</dbReference>
<gene>
    <name evidence="12" type="ORF">ACFPTR_14150</name>
</gene>
<evidence type="ECO:0000256" key="3">
    <source>
        <dbReference type="ARBA" id="ARBA00022525"/>
    </source>
</evidence>
<dbReference type="PANTHER" id="PTHR43806">
    <property type="entry name" value="PEPTIDASE S8"/>
    <property type="match status" value="1"/>
</dbReference>
<dbReference type="InterPro" id="IPR046450">
    <property type="entry name" value="PA_dom_sf"/>
</dbReference>
<keyword evidence="4 8" id="KW-0645">Protease</keyword>
<feature type="active site" description="Charge relay system" evidence="8">
    <location>
        <position position="473"/>
    </location>
</feature>
<keyword evidence="5" id="KW-0732">Signal</keyword>
<name>A0ABW0U928_9BACI</name>